<evidence type="ECO:0000313" key="4">
    <source>
        <dbReference type="Proteomes" id="UP000515472"/>
    </source>
</evidence>
<dbReference type="GO" id="GO:0008773">
    <property type="term" value="F:[protein-PII] uridylyltransferase activity"/>
    <property type="evidence" value="ECO:0007669"/>
    <property type="project" value="InterPro"/>
</dbReference>
<dbReference type="Proteomes" id="UP000515472">
    <property type="component" value="Chromosome"/>
</dbReference>
<sequence>MAMLLGTKGDDILKWRESARLVEGLKTRLTRKWGRSSADEAQSFLEGMAEALEAELEYESQLDTGLEALRRALGETVAPAELKGLTARHGELLAAHFSRRGSVLALTGAANAWHDLLVARAALLAEERMLSLGQGSAPVYALLVTGDRGREEQTLYGKNRYLLLHQLDSERFFLFTRQLAGALKEAGMVPGEEALWHGSLAEWRALLKGGNTTRKRDLREELENPLPAFAPPMKGGNTAMPDGQWRLEAMADLGFVTGYEPLADEALSAAASALKEQRSTEAFFQLARKAIHLPLALGHFGRWRLEKSGEHKGEIDVEGLGLSPLVGAVRVLAVHLGVQGGGTLHRVRELLYRGAFSVELAQRVLEALQCLMQLRIMSETRGDETGSHANPEEFTQEQDERIRNAFVAVLDLQKMAYQRMVGQG</sequence>
<feature type="domain" description="DUF294" evidence="2">
    <location>
        <begin position="283"/>
        <end position="419"/>
    </location>
</feature>
<feature type="domain" description="Protein-PII uridylyltransferase N-terminal" evidence="1">
    <location>
        <begin position="90"/>
        <end position="208"/>
    </location>
</feature>
<dbReference type="Pfam" id="PF10335">
    <property type="entry name" value="DUF294_C"/>
    <property type="match status" value="1"/>
</dbReference>
<dbReference type="EMBL" id="AP023213">
    <property type="protein sequence ID" value="BCG47882.1"/>
    <property type="molecule type" value="Genomic_DNA"/>
</dbReference>
<dbReference type="InterPro" id="IPR018821">
    <property type="entry name" value="DUF294_put_nucleoTrafse_sb-bd"/>
</dbReference>
<dbReference type="AlphaFoldDB" id="A0A6S6M0K1"/>
<keyword evidence="4" id="KW-1185">Reference proteome</keyword>
<dbReference type="KEGG" id="gbn:GEOBRER4_26320"/>
<evidence type="ECO:0000313" key="3">
    <source>
        <dbReference type="EMBL" id="BCG47882.1"/>
    </source>
</evidence>
<evidence type="ECO:0000259" key="2">
    <source>
        <dbReference type="Pfam" id="PF10335"/>
    </source>
</evidence>
<dbReference type="InterPro" id="IPR005105">
    <property type="entry name" value="GlnD_Uridyltrans_N"/>
</dbReference>
<name>A0A6S6M0K1_9BACT</name>
<reference evidence="3 4" key="1">
    <citation type="submission" date="2020-06" db="EMBL/GenBank/DDBJ databases">
        <title>Interaction of electrochemicaly active bacteria, Geobacter bremensis R4 on different carbon anode.</title>
        <authorList>
            <person name="Meng L."/>
            <person name="Yoshida N."/>
        </authorList>
    </citation>
    <scope>NUCLEOTIDE SEQUENCE [LARGE SCALE GENOMIC DNA]</scope>
    <source>
        <strain evidence="3 4">R4</strain>
    </source>
</reference>
<dbReference type="Pfam" id="PF03445">
    <property type="entry name" value="DUF294"/>
    <property type="match status" value="1"/>
</dbReference>
<organism evidence="3 4">
    <name type="scientific">Citrifermentans bremense</name>
    <dbReference type="NCBI Taxonomy" id="60035"/>
    <lineage>
        <taxon>Bacteria</taxon>
        <taxon>Pseudomonadati</taxon>
        <taxon>Thermodesulfobacteriota</taxon>
        <taxon>Desulfuromonadia</taxon>
        <taxon>Geobacterales</taxon>
        <taxon>Geobacteraceae</taxon>
        <taxon>Citrifermentans</taxon>
    </lineage>
</organism>
<proteinExistence type="predicted"/>
<evidence type="ECO:0000259" key="1">
    <source>
        <dbReference type="Pfam" id="PF03445"/>
    </source>
</evidence>
<dbReference type="RefSeq" id="WP_185242711.1">
    <property type="nucleotide sequence ID" value="NZ_AP023213.1"/>
</dbReference>
<protein>
    <submittedName>
        <fullName evidence="3">Predicted signal-transduction protein containing cAMP-binding and CBS domains</fullName>
    </submittedName>
</protein>
<accession>A0A6S6M0K1</accession>
<gene>
    <name evidence="3" type="ORF">GEOBRER4_n2730</name>
</gene>